<evidence type="ECO:0000256" key="6">
    <source>
        <dbReference type="ARBA" id="ARBA00022837"/>
    </source>
</evidence>
<gene>
    <name evidence="10" type="primary">betC_26</name>
    <name evidence="10" type="ORF">SV7mr_51310</name>
</gene>
<evidence type="ECO:0000256" key="8">
    <source>
        <dbReference type="SAM" id="SignalP"/>
    </source>
</evidence>
<evidence type="ECO:0000256" key="2">
    <source>
        <dbReference type="ARBA" id="ARBA00008779"/>
    </source>
</evidence>
<dbReference type="SUPFAM" id="SSF53649">
    <property type="entry name" value="Alkaline phosphatase-like"/>
    <property type="match status" value="1"/>
</dbReference>
<dbReference type="GO" id="GO:0005737">
    <property type="term" value="C:cytoplasm"/>
    <property type="evidence" value="ECO:0007669"/>
    <property type="project" value="TreeGrafter"/>
</dbReference>
<feature type="signal peptide" evidence="8">
    <location>
        <begin position="1"/>
        <end position="30"/>
    </location>
</feature>
<dbReference type="EMBL" id="CP036272">
    <property type="protein sequence ID" value="QDT62581.1"/>
    <property type="molecule type" value="Genomic_DNA"/>
</dbReference>
<organism evidence="10 11">
    <name type="scientific">Stieleria bergensis</name>
    <dbReference type="NCBI Taxonomy" id="2528025"/>
    <lineage>
        <taxon>Bacteria</taxon>
        <taxon>Pseudomonadati</taxon>
        <taxon>Planctomycetota</taxon>
        <taxon>Planctomycetia</taxon>
        <taxon>Pirellulales</taxon>
        <taxon>Pirellulaceae</taxon>
        <taxon>Stieleria</taxon>
    </lineage>
</organism>
<dbReference type="Gene3D" id="3.40.720.10">
    <property type="entry name" value="Alkaline Phosphatase, subunit A"/>
    <property type="match status" value="1"/>
</dbReference>
<dbReference type="PANTHER" id="PTHR45953:SF1">
    <property type="entry name" value="IDURONATE 2-SULFATASE"/>
    <property type="match status" value="1"/>
</dbReference>
<dbReference type="Proteomes" id="UP000315003">
    <property type="component" value="Chromosome"/>
</dbReference>
<dbReference type="GO" id="GO:0046872">
    <property type="term" value="F:metal ion binding"/>
    <property type="evidence" value="ECO:0007669"/>
    <property type="project" value="UniProtKB-KW"/>
</dbReference>
<reference evidence="10 11" key="1">
    <citation type="submission" date="2019-02" db="EMBL/GenBank/DDBJ databases">
        <title>Deep-cultivation of Planctomycetes and their phenomic and genomic characterization uncovers novel biology.</title>
        <authorList>
            <person name="Wiegand S."/>
            <person name="Jogler M."/>
            <person name="Boedeker C."/>
            <person name="Pinto D."/>
            <person name="Vollmers J."/>
            <person name="Rivas-Marin E."/>
            <person name="Kohn T."/>
            <person name="Peeters S.H."/>
            <person name="Heuer A."/>
            <person name="Rast P."/>
            <person name="Oberbeckmann S."/>
            <person name="Bunk B."/>
            <person name="Jeske O."/>
            <person name="Meyerdierks A."/>
            <person name="Storesund J.E."/>
            <person name="Kallscheuer N."/>
            <person name="Luecker S."/>
            <person name="Lage O.M."/>
            <person name="Pohl T."/>
            <person name="Merkel B.J."/>
            <person name="Hornburger P."/>
            <person name="Mueller R.-W."/>
            <person name="Bruemmer F."/>
            <person name="Labrenz M."/>
            <person name="Spormann A.M."/>
            <person name="Op den Camp H."/>
            <person name="Overmann J."/>
            <person name="Amann R."/>
            <person name="Jetten M.S.M."/>
            <person name="Mascher T."/>
            <person name="Medema M.H."/>
            <person name="Devos D.P."/>
            <person name="Kaster A.-K."/>
            <person name="Ovreas L."/>
            <person name="Rohde M."/>
            <person name="Galperin M.Y."/>
            <person name="Jogler C."/>
        </authorList>
    </citation>
    <scope>NUCLEOTIDE SEQUENCE [LARGE SCALE GENOMIC DNA]</scope>
    <source>
        <strain evidence="10 11">SV_7m_r</strain>
    </source>
</reference>
<dbReference type="CDD" id="cd16030">
    <property type="entry name" value="iduronate-2-sulfatase"/>
    <property type="match status" value="1"/>
</dbReference>
<keyword evidence="5 10" id="KW-0378">Hydrolase</keyword>
<dbReference type="PANTHER" id="PTHR45953">
    <property type="entry name" value="IDURONATE 2-SULFATASE"/>
    <property type="match status" value="1"/>
</dbReference>
<evidence type="ECO:0000256" key="3">
    <source>
        <dbReference type="ARBA" id="ARBA00022723"/>
    </source>
</evidence>
<feature type="chain" id="PRO_5022083196" evidence="8">
    <location>
        <begin position="31"/>
        <end position="494"/>
    </location>
</feature>
<evidence type="ECO:0000313" key="10">
    <source>
        <dbReference type="EMBL" id="QDT62581.1"/>
    </source>
</evidence>
<keyword evidence="3" id="KW-0479">Metal-binding</keyword>
<evidence type="ECO:0000259" key="9">
    <source>
        <dbReference type="Pfam" id="PF00884"/>
    </source>
</evidence>
<protein>
    <submittedName>
        <fullName evidence="10">Choline-sulfatase</fullName>
        <ecNumber evidence="10">3.1.6.6</ecNumber>
    </submittedName>
</protein>
<accession>A0A517T2M0</accession>
<evidence type="ECO:0000256" key="1">
    <source>
        <dbReference type="ARBA" id="ARBA00001913"/>
    </source>
</evidence>
<dbReference type="AlphaFoldDB" id="A0A517T2M0"/>
<keyword evidence="11" id="KW-1185">Reference proteome</keyword>
<proteinExistence type="inferred from homology"/>
<feature type="domain" description="Sulfatase N-terminal" evidence="9">
    <location>
        <begin position="43"/>
        <end position="381"/>
    </location>
</feature>
<dbReference type="InterPro" id="IPR017850">
    <property type="entry name" value="Alkaline_phosphatase_core_sf"/>
</dbReference>
<evidence type="ECO:0000256" key="4">
    <source>
        <dbReference type="ARBA" id="ARBA00022729"/>
    </source>
</evidence>
<dbReference type="RefSeq" id="WP_419187858.1">
    <property type="nucleotide sequence ID" value="NZ_CP036272.1"/>
</dbReference>
<dbReference type="InterPro" id="IPR000917">
    <property type="entry name" value="Sulfatase_N"/>
</dbReference>
<dbReference type="InterPro" id="IPR035874">
    <property type="entry name" value="IDS"/>
</dbReference>
<dbReference type="GO" id="GO:0047753">
    <property type="term" value="F:choline-sulfatase activity"/>
    <property type="evidence" value="ECO:0007669"/>
    <property type="project" value="UniProtKB-EC"/>
</dbReference>
<comment type="cofactor">
    <cofactor evidence="1">
        <name>Ca(2+)</name>
        <dbReference type="ChEBI" id="CHEBI:29108"/>
    </cofactor>
</comment>
<name>A0A517T2M0_9BACT</name>
<dbReference type="EC" id="3.1.6.6" evidence="10"/>
<keyword evidence="6" id="KW-0106">Calcium</keyword>
<dbReference type="GO" id="GO:0004423">
    <property type="term" value="F:iduronate-2-sulfatase activity"/>
    <property type="evidence" value="ECO:0007669"/>
    <property type="project" value="InterPro"/>
</dbReference>
<comment type="similarity">
    <text evidence="2">Belongs to the sulfatase family.</text>
</comment>
<evidence type="ECO:0000256" key="5">
    <source>
        <dbReference type="ARBA" id="ARBA00022801"/>
    </source>
</evidence>
<dbReference type="Pfam" id="PF00884">
    <property type="entry name" value="Sulfatase"/>
    <property type="match status" value="1"/>
</dbReference>
<evidence type="ECO:0000313" key="11">
    <source>
        <dbReference type="Proteomes" id="UP000315003"/>
    </source>
</evidence>
<feature type="region of interest" description="Disordered" evidence="7">
    <location>
        <begin position="473"/>
        <end position="494"/>
    </location>
</feature>
<sequence length="494" mass="55075" precursor="true">MRFTFLLSLVAGSFLLASGFIAPSPNLASAAPPSGQTSEPPMNVLLLIVDDLNTWLLEDPTRYAGKVIAPNIQQLSKQGVLFHNAYTASPVCCPSRTAFLSGVAPWKSGVSRNGVKVGDSEILHDVDSLFKTFSDEDYWIAKFGKVSHGYDTGVKYDASLNHKRTPPPPGAPLNGIARNASGGITERDWGATHLEEDQMSDKLLADATIDALKQKHDRPFFISCGLFHPHYPWYVPQKYLDLYPLDEIQSPPVKDQDLNDVPEYGQRLVNLSWNEKVVENGLAKEAIRGYLASVSFSDFHIGRILNALDESPHRDNTIVVLISDHGFHLGEKQQWTKATLWEEATDSVMMWRVPGVTQPDQICQRPVSLLDLYPTLVDLIGLERPKHLDGHSLLPLLKDVRSPRQQPAITVYDGHMSVRTQDARFIRYWDGTTELYDRTTDPHEWTNQTNHPQFAAIKTKLASLLPAKDEVAQPLPSRQAGAVNSVPRKQKPPQ</sequence>
<evidence type="ECO:0000256" key="7">
    <source>
        <dbReference type="SAM" id="MobiDB-lite"/>
    </source>
</evidence>
<keyword evidence="4 8" id="KW-0732">Signal</keyword>